<evidence type="ECO:0000313" key="2">
    <source>
        <dbReference type="Proteomes" id="UP000824214"/>
    </source>
</evidence>
<dbReference type="Pfam" id="PF01202">
    <property type="entry name" value="SKI"/>
    <property type="match status" value="1"/>
</dbReference>
<dbReference type="AlphaFoldDB" id="A0A9D2LZ47"/>
<protein>
    <submittedName>
        <fullName evidence="1">(D)CMP kinase</fullName>
    </submittedName>
</protein>
<reference evidence="1" key="1">
    <citation type="journal article" date="2021" name="PeerJ">
        <title>Extensive microbial diversity within the chicken gut microbiome revealed by metagenomics and culture.</title>
        <authorList>
            <person name="Gilroy R."/>
            <person name="Ravi A."/>
            <person name="Getino M."/>
            <person name="Pursley I."/>
            <person name="Horton D.L."/>
            <person name="Alikhan N.F."/>
            <person name="Baker D."/>
            <person name="Gharbi K."/>
            <person name="Hall N."/>
            <person name="Watson M."/>
            <person name="Adriaenssens E.M."/>
            <person name="Foster-Nyarko E."/>
            <person name="Jarju S."/>
            <person name="Secka A."/>
            <person name="Antonio M."/>
            <person name="Oren A."/>
            <person name="Chaudhuri R.R."/>
            <person name="La Ragione R."/>
            <person name="Hildebrand F."/>
            <person name="Pallen M.J."/>
        </authorList>
    </citation>
    <scope>NUCLEOTIDE SEQUENCE</scope>
    <source>
        <strain evidence="1">ChiBcolR8-3208</strain>
    </source>
</reference>
<name>A0A9D2LZ47_9FIRM</name>
<accession>A0A9D2LZ47</accession>
<comment type="caution">
    <text evidence="1">The sequence shown here is derived from an EMBL/GenBank/DDBJ whole genome shotgun (WGS) entry which is preliminary data.</text>
</comment>
<dbReference type="InterPro" id="IPR031322">
    <property type="entry name" value="Shikimate/glucono_kinase"/>
</dbReference>
<reference evidence="1" key="2">
    <citation type="submission" date="2021-04" db="EMBL/GenBank/DDBJ databases">
        <authorList>
            <person name="Gilroy R."/>
        </authorList>
    </citation>
    <scope>NUCLEOTIDE SEQUENCE</scope>
    <source>
        <strain evidence="1">ChiBcolR8-3208</strain>
    </source>
</reference>
<dbReference type="PRINTS" id="PR01100">
    <property type="entry name" value="SHIKIMTKNASE"/>
</dbReference>
<dbReference type="PANTHER" id="PTHR37816:SF2">
    <property type="entry name" value="DNA TOPOLOGY MODULATION PROTEIN FLAR-RELATED PROTEIN"/>
    <property type="match status" value="1"/>
</dbReference>
<keyword evidence="1" id="KW-0418">Kinase</keyword>
<dbReference type="EMBL" id="DWXZ01000165">
    <property type="protein sequence ID" value="HJB37945.1"/>
    <property type="molecule type" value="Genomic_DNA"/>
</dbReference>
<gene>
    <name evidence="1" type="ORF">H9942_07755</name>
</gene>
<dbReference type="InterPro" id="IPR052922">
    <property type="entry name" value="Cytidylate_Kinase-2"/>
</dbReference>
<feature type="non-terminal residue" evidence="1">
    <location>
        <position position="64"/>
    </location>
</feature>
<dbReference type="InterPro" id="IPR027417">
    <property type="entry name" value="P-loop_NTPase"/>
</dbReference>
<dbReference type="SUPFAM" id="SSF52540">
    <property type="entry name" value="P-loop containing nucleoside triphosphate hydrolases"/>
    <property type="match status" value="1"/>
</dbReference>
<keyword evidence="1" id="KW-0808">Transferase</keyword>
<dbReference type="Proteomes" id="UP000824214">
    <property type="component" value="Unassembled WGS sequence"/>
</dbReference>
<dbReference type="GO" id="GO:0016301">
    <property type="term" value="F:kinase activity"/>
    <property type="evidence" value="ECO:0007669"/>
    <property type="project" value="UniProtKB-KW"/>
</dbReference>
<dbReference type="PANTHER" id="PTHR37816">
    <property type="entry name" value="YALI0E33011P"/>
    <property type="match status" value="1"/>
</dbReference>
<dbReference type="Gene3D" id="3.40.50.300">
    <property type="entry name" value="P-loop containing nucleotide triphosphate hydrolases"/>
    <property type="match status" value="1"/>
</dbReference>
<proteinExistence type="predicted"/>
<evidence type="ECO:0000313" key="1">
    <source>
        <dbReference type="EMBL" id="HJB37945.1"/>
    </source>
</evidence>
<sequence>MAEGIMILGPSGAGKTTLGRRTAQRLGLAFLDIDEFIWRKDTPKPFTAMFSREERIARLQQAVS</sequence>
<organism evidence="1 2">
    <name type="scientific">Candidatus Acutalibacter ornithocaccae</name>
    <dbReference type="NCBI Taxonomy" id="2838416"/>
    <lineage>
        <taxon>Bacteria</taxon>
        <taxon>Bacillati</taxon>
        <taxon>Bacillota</taxon>
        <taxon>Clostridia</taxon>
        <taxon>Eubacteriales</taxon>
        <taxon>Acutalibacteraceae</taxon>
        <taxon>Acutalibacter</taxon>
    </lineage>
</organism>